<dbReference type="AlphaFoldDB" id="A0A9K3M645"/>
<name>A0A9K3M645_9STRA</name>
<feature type="region of interest" description="Disordered" evidence="5">
    <location>
        <begin position="599"/>
        <end position="646"/>
    </location>
</feature>
<proteinExistence type="inferred from homology"/>
<evidence type="ECO:0000256" key="3">
    <source>
        <dbReference type="ARBA" id="ARBA00023128"/>
    </source>
</evidence>
<dbReference type="InterPro" id="IPR006571">
    <property type="entry name" value="TLDc_dom"/>
</dbReference>
<comment type="caution">
    <text evidence="7">The sequence shown here is derived from an EMBL/GenBank/DDBJ whole genome shotgun (WGS) entry which is preliminary data.</text>
</comment>
<dbReference type="PANTHER" id="PTHR23354">
    <property type="entry name" value="NUCLEOLAR PROTEIN 7/ESTROGEN RECEPTOR COACTIVATOR-RELATED"/>
    <property type="match status" value="1"/>
</dbReference>
<feature type="region of interest" description="Disordered" evidence="5">
    <location>
        <begin position="714"/>
        <end position="745"/>
    </location>
</feature>
<feature type="compositionally biased region" description="Polar residues" evidence="5">
    <location>
        <begin position="375"/>
        <end position="385"/>
    </location>
</feature>
<feature type="region of interest" description="Disordered" evidence="5">
    <location>
        <begin position="71"/>
        <end position="104"/>
    </location>
</feature>
<comment type="similarity">
    <text evidence="2">Belongs to the OXR1 family.</text>
</comment>
<feature type="compositionally biased region" description="Polar residues" evidence="5">
    <location>
        <begin position="489"/>
        <end position="499"/>
    </location>
</feature>
<gene>
    <name evidence="7" type="ORF">IV203_013949</name>
</gene>
<reference evidence="7" key="2">
    <citation type="submission" date="2021-04" db="EMBL/GenBank/DDBJ databases">
        <authorList>
            <person name="Podell S."/>
        </authorList>
    </citation>
    <scope>NUCLEOTIDE SEQUENCE</scope>
    <source>
        <strain evidence="7">Hildebrandi</strain>
    </source>
</reference>
<keyword evidence="3" id="KW-0496">Mitochondrion</keyword>
<dbReference type="SMART" id="SM00584">
    <property type="entry name" value="TLDc"/>
    <property type="match status" value="1"/>
</dbReference>
<evidence type="ECO:0000256" key="2">
    <source>
        <dbReference type="ARBA" id="ARBA00009540"/>
    </source>
</evidence>
<feature type="compositionally biased region" description="Basic and acidic residues" evidence="5">
    <location>
        <begin position="517"/>
        <end position="528"/>
    </location>
</feature>
<protein>
    <recommendedName>
        <fullName evidence="4">Oxidation resistance protein 1</fullName>
    </recommendedName>
</protein>
<dbReference type="PROSITE" id="PS51886">
    <property type="entry name" value="TLDC"/>
    <property type="match status" value="1"/>
</dbReference>
<dbReference type="EMBL" id="JAGRRH010000001">
    <property type="protein sequence ID" value="KAG7374854.1"/>
    <property type="molecule type" value="Genomic_DNA"/>
</dbReference>
<feature type="region of interest" description="Disordered" evidence="5">
    <location>
        <begin position="458"/>
        <end position="558"/>
    </location>
</feature>
<evidence type="ECO:0000256" key="5">
    <source>
        <dbReference type="SAM" id="MobiDB-lite"/>
    </source>
</evidence>
<dbReference type="PANTHER" id="PTHR23354:SF62">
    <property type="entry name" value="MUSTARD, ISOFORM V"/>
    <property type="match status" value="1"/>
</dbReference>
<feature type="region of interest" description="Disordered" evidence="5">
    <location>
        <begin position="375"/>
        <end position="403"/>
    </location>
</feature>
<dbReference type="Proteomes" id="UP000693970">
    <property type="component" value="Unassembled WGS sequence"/>
</dbReference>
<feature type="compositionally biased region" description="Polar residues" evidence="5">
    <location>
        <begin position="87"/>
        <end position="104"/>
    </location>
</feature>
<organism evidence="7 8">
    <name type="scientific">Nitzschia inconspicua</name>
    <dbReference type="NCBI Taxonomy" id="303405"/>
    <lineage>
        <taxon>Eukaryota</taxon>
        <taxon>Sar</taxon>
        <taxon>Stramenopiles</taxon>
        <taxon>Ochrophyta</taxon>
        <taxon>Bacillariophyta</taxon>
        <taxon>Bacillariophyceae</taxon>
        <taxon>Bacillariophycidae</taxon>
        <taxon>Bacillariales</taxon>
        <taxon>Bacillariaceae</taxon>
        <taxon>Nitzschia</taxon>
    </lineage>
</organism>
<evidence type="ECO:0000259" key="6">
    <source>
        <dbReference type="PROSITE" id="PS51886"/>
    </source>
</evidence>
<dbReference type="OrthoDB" id="26679at2759"/>
<evidence type="ECO:0000313" key="8">
    <source>
        <dbReference type="Proteomes" id="UP000693970"/>
    </source>
</evidence>
<feature type="compositionally biased region" description="Low complexity" evidence="5">
    <location>
        <begin position="529"/>
        <end position="538"/>
    </location>
</feature>
<feature type="region of interest" description="Disordered" evidence="5">
    <location>
        <begin position="221"/>
        <end position="253"/>
    </location>
</feature>
<evidence type="ECO:0000256" key="4">
    <source>
        <dbReference type="ARBA" id="ARBA00040604"/>
    </source>
</evidence>
<sequence length="1142" mass="125611">MTVGMPQRLDSNISTITADNGLEQPQIGLEISEELESQRDETTNLLAAVMTTTEDESPPVDTLVVDVTPSEVIEGMPPPPPREPTQQRDTSVTTNTLASSQNGRESLRIEVARRRNTLTLPELEFLERLTVVGTEIEVELAMQTLADDDLFFDYATPRHLKYDFNPFAEDYANTSRIQEPEDTTSFTTERVDDDDAIPAPVISRSFQDVMLEARGSMGATLLTENDGTRDGEASTVGGTGSLRHGSAASLNSRGVSMGASSAYAVAAGQTNRRPGDGPKPPVPVHVPVMIGSKKRMEVLERRRTSSGINLGKIWKAHETGLAVTAAGSKMSMMRRQSTGGSVISGISAMSGSQGPAASHLDIFRQRGADEVFKSKNQATKSTQLSPIIPPRPRRPNYGRSNSVTFGMMRRPTLLVGKIKTSRPKIPEPLKLSRRLSTGSRKSVTFHHIDEEFEFHDTLHEEDDESSEEKKVSSISPLPQRSKVLRRANSDSVQYESPSQKLRKAELAQLAEEDELAEEKLKDQDKRESSTSTLTSSSLEKLEKQDSFPSLHHGHPIRQDSITSIPSIHLSHPIRQDSISSIPSLHHGHPIRQDSIQSIPSLHHGHPLMDSSVSSIPSLHPGQPIRSNSIHSIPSLHHGHPLQSPDDISEVDVRRLDANAYSASDDIVSAWIQQKSGHMPDRSMSATSLGSLPHNVTFPLTETDTTVANTSVVDDLSVLSPTGQQEGTDKENGLDSKAQKNSPSRPILMRLASRNMYEGEGIEVTELDDDPLDRQTPRNISIFSMDASILSVNSFDDMSIYSTSLRRTSDIFRTIRRSYSDESMASLYLGPSRNILMKIPDFGTDTVGTTYGEDFSEAGASWDLQSEYSGRFDAWNVLEDDYANGYGGGGTLGFAILGTSASDESAQPHVLSPPLMESLQAFLPHTKSGQNFFLKYSMVRDGASLPALLRRARGVQYSIIAIETIDGEVFGSFTAQPWRKNWNYFGTGESFLWRMRRSRLEKSHGILEQAQKESEIDVFPYTGENRFIQLCTHDRLAVGGGLPSSTGEKKSSEDINAKEEINDHEWGFGLAIQSDMLQGTSSPCLTFGSPSLSNVHSDGSLFEIINVELWTLTPCATVEEAEKLELGKLFLQRDMNAQPPYSY</sequence>
<evidence type="ECO:0000313" key="7">
    <source>
        <dbReference type="EMBL" id="KAG7374854.1"/>
    </source>
</evidence>
<comment type="subcellular location">
    <subcellularLocation>
        <location evidence="1">Mitochondrion</location>
    </subcellularLocation>
</comment>
<evidence type="ECO:0000256" key="1">
    <source>
        <dbReference type="ARBA" id="ARBA00004173"/>
    </source>
</evidence>
<dbReference type="Pfam" id="PF07534">
    <property type="entry name" value="TLD"/>
    <property type="match status" value="1"/>
</dbReference>
<feature type="domain" description="TLDc" evidence="6">
    <location>
        <begin position="908"/>
        <end position="1112"/>
    </location>
</feature>
<keyword evidence="8" id="KW-1185">Reference proteome</keyword>
<feature type="compositionally biased region" description="Basic and acidic residues" evidence="5">
    <location>
        <begin position="726"/>
        <end position="737"/>
    </location>
</feature>
<reference evidence="7" key="1">
    <citation type="journal article" date="2021" name="Sci. Rep.">
        <title>Diploid genomic architecture of Nitzschia inconspicua, an elite biomass production diatom.</title>
        <authorList>
            <person name="Oliver A."/>
            <person name="Podell S."/>
            <person name="Pinowska A."/>
            <person name="Traller J.C."/>
            <person name="Smith S.R."/>
            <person name="McClure R."/>
            <person name="Beliaev A."/>
            <person name="Bohutskyi P."/>
            <person name="Hill E.A."/>
            <person name="Rabines A."/>
            <person name="Zheng H."/>
            <person name="Allen L.Z."/>
            <person name="Kuo A."/>
            <person name="Grigoriev I.V."/>
            <person name="Allen A.E."/>
            <person name="Hazlebeck D."/>
            <person name="Allen E.E."/>
        </authorList>
    </citation>
    <scope>NUCLEOTIDE SEQUENCE</scope>
    <source>
        <strain evidence="7">Hildebrandi</strain>
    </source>
</reference>
<dbReference type="GO" id="GO:0005739">
    <property type="term" value="C:mitochondrion"/>
    <property type="evidence" value="ECO:0007669"/>
    <property type="project" value="UniProtKB-SubCell"/>
</dbReference>
<accession>A0A9K3M645</accession>